<organism evidence="2">
    <name type="scientific">marine metagenome</name>
    <dbReference type="NCBI Taxonomy" id="408172"/>
    <lineage>
        <taxon>unclassified sequences</taxon>
        <taxon>metagenomes</taxon>
        <taxon>ecological metagenomes</taxon>
    </lineage>
</organism>
<dbReference type="PROSITE" id="PS51257">
    <property type="entry name" value="PROKAR_LIPOPROTEIN"/>
    <property type="match status" value="1"/>
</dbReference>
<keyword evidence="1" id="KW-0175">Coiled coil</keyword>
<evidence type="ECO:0000256" key="1">
    <source>
        <dbReference type="SAM" id="Coils"/>
    </source>
</evidence>
<feature type="coiled-coil region" evidence="1">
    <location>
        <begin position="56"/>
        <end position="83"/>
    </location>
</feature>
<evidence type="ECO:0008006" key="3">
    <source>
        <dbReference type="Google" id="ProtNLM"/>
    </source>
</evidence>
<name>A0A382KVM6_9ZZZZ</name>
<accession>A0A382KVM6</accession>
<proteinExistence type="predicted"/>
<reference evidence="2" key="1">
    <citation type="submission" date="2018-05" db="EMBL/GenBank/DDBJ databases">
        <authorList>
            <person name="Lanie J.A."/>
            <person name="Ng W.-L."/>
            <person name="Kazmierczak K.M."/>
            <person name="Andrzejewski T.M."/>
            <person name="Davidsen T.M."/>
            <person name="Wayne K.J."/>
            <person name="Tettelin H."/>
            <person name="Glass J.I."/>
            <person name="Rusch D."/>
            <person name="Podicherti R."/>
            <person name="Tsui H.-C.T."/>
            <person name="Winkler M.E."/>
        </authorList>
    </citation>
    <scope>NUCLEOTIDE SEQUENCE</scope>
</reference>
<evidence type="ECO:0000313" key="2">
    <source>
        <dbReference type="EMBL" id="SVC26827.1"/>
    </source>
</evidence>
<gene>
    <name evidence="2" type="ORF">METZ01_LOCUS279681</name>
</gene>
<dbReference type="AlphaFoldDB" id="A0A382KVM6"/>
<protein>
    <recommendedName>
        <fullName evidence="3">Lipoprotein</fullName>
    </recommendedName>
</protein>
<dbReference type="EMBL" id="UINC01082243">
    <property type="protein sequence ID" value="SVC26827.1"/>
    <property type="molecule type" value="Genomic_DNA"/>
</dbReference>
<sequence length="282" mass="30719">MKTRTPILLLALLLTSCSLVFSEGPPPGWDTPAGPTQEEKEVEEVTPGMIRGAGTLSEVEFTEEQAEEMADEVNRNLRRAITLDPCNPSSPWGIVDVGMAIAAAGSGYIASSGNLGPTEDRGEHILAGALVGLGYAIAASVGFKKSDNCKDFQGRFPEYFTQPLPNIRIIDDSPRMGGANLITAAELQQADVLDRSAYEAIQTLRPQWLRRTGFAEGGFPSLFLDNQPYELEVKELDRLREALESIRPDQVAEMRFVSPTDASIRYGTGYPSGVIEVITRNR</sequence>